<dbReference type="InterPro" id="IPR049326">
    <property type="entry name" value="Rhodopsin_dom_fungi"/>
</dbReference>
<feature type="domain" description="Rhodopsin" evidence="8">
    <location>
        <begin position="172"/>
        <end position="254"/>
    </location>
</feature>
<evidence type="ECO:0000256" key="4">
    <source>
        <dbReference type="ARBA" id="ARBA00023136"/>
    </source>
</evidence>
<proteinExistence type="inferred from homology"/>
<keyword evidence="10" id="KW-1185">Reference proteome</keyword>
<feature type="transmembrane region" description="Helical" evidence="6">
    <location>
        <begin position="142"/>
        <end position="160"/>
    </location>
</feature>
<dbReference type="InterPro" id="IPR052337">
    <property type="entry name" value="SAT4-like"/>
</dbReference>
<dbReference type="RefSeq" id="XP_008092974.1">
    <property type="nucleotide sequence ID" value="XM_008094783.1"/>
</dbReference>
<dbReference type="Pfam" id="PF20684">
    <property type="entry name" value="Fung_rhodopsin"/>
    <property type="match status" value="1"/>
</dbReference>
<dbReference type="HOGENOM" id="CLU_028200_6_2_1"/>
<dbReference type="PANTHER" id="PTHR33048:SF131">
    <property type="entry name" value="INTEGRAL MEMBRANE PROTEIN"/>
    <property type="match status" value="1"/>
</dbReference>
<keyword evidence="7" id="KW-0732">Signal</keyword>
<organism evidence="10">
    <name type="scientific">Colletotrichum graminicola (strain M1.001 / M2 / FGSC 10212)</name>
    <name type="common">Maize anthracnose fungus</name>
    <name type="synonym">Glomerella graminicola</name>
    <dbReference type="NCBI Taxonomy" id="645133"/>
    <lineage>
        <taxon>Eukaryota</taxon>
        <taxon>Fungi</taxon>
        <taxon>Dikarya</taxon>
        <taxon>Ascomycota</taxon>
        <taxon>Pezizomycotina</taxon>
        <taxon>Sordariomycetes</taxon>
        <taxon>Hypocreomycetidae</taxon>
        <taxon>Glomerellales</taxon>
        <taxon>Glomerellaceae</taxon>
        <taxon>Colletotrichum</taxon>
        <taxon>Colletotrichum graminicola species complex</taxon>
    </lineage>
</organism>
<evidence type="ECO:0000256" key="5">
    <source>
        <dbReference type="ARBA" id="ARBA00038359"/>
    </source>
</evidence>
<feature type="transmembrane region" description="Helical" evidence="6">
    <location>
        <begin position="72"/>
        <end position="91"/>
    </location>
</feature>
<evidence type="ECO:0000313" key="10">
    <source>
        <dbReference type="Proteomes" id="UP000008782"/>
    </source>
</evidence>
<accession>E3QDL6</accession>
<dbReference type="PANTHER" id="PTHR33048">
    <property type="entry name" value="PTH11-LIKE INTEGRAL MEMBRANE PROTEIN (AFU_ORTHOLOGUE AFUA_5G11245)"/>
    <property type="match status" value="1"/>
</dbReference>
<evidence type="ECO:0000256" key="1">
    <source>
        <dbReference type="ARBA" id="ARBA00004141"/>
    </source>
</evidence>
<dbReference type="eggNOG" id="ENOG502SN7T">
    <property type="taxonomic scope" value="Eukaryota"/>
</dbReference>
<dbReference type="VEuPathDB" id="FungiDB:GLRG_04098"/>
<keyword evidence="2 6" id="KW-0812">Transmembrane</keyword>
<dbReference type="GO" id="GO:0016020">
    <property type="term" value="C:membrane"/>
    <property type="evidence" value="ECO:0007669"/>
    <property type="project" value="UniProtKB-SubCell"/>
</dbReference>
<evidence type="ECO:0000313" key="9">
    <source>
        <dbReference type="EMBL" id="EFQ28954.1"/>
    </source>
</evidence>
<feature type="signal peptide" evidence="7">
    <location>
        <begin position="1"/>
        <end position="15"/>
    </location>
</feature>
<dbReference type="STRING" id="645133.E3QDL6"/>
<comment type="similarity">
    <text evidence="5">Belongs to the SAT4 family.</text>
</comment>
<dbReference type="GeneID" id="24409463"/>
<keyword evidence="3 6" id="KW-1133">Transmembrane helix</keyword>
<sequence>MRAGVLLLIAATASAVVDTDSNSNSTSPTTMLLKAPDCARACEIPDQIATVHITQKLCRGYPKQEHRRYSKVLSIGLPSFTAATVFLRCVARKQVAKRLWWDDGTASIALGFLIVASGLGLASSSLGYGSHYWDIDPNNGKAILKIFYAQQMLYILVQAFAKASIAFFYSPIVYAGAACSILEDLFLIVLPIPELLKLQLSSKKRIALVFMFALGSFACIASMVRLQYLVSFADSFDSTYENVMTVIWSAVELSSTPSKTELHE</sequence>
<evidence type="ECO:0000259" key="8">
    <source>
        <dbReference type="Pfam" id="PF20684"/>
    </source>
</evidence>
<protein>
    <submittedName>
        <fullName evidence="9">Integral membrane protein</fullName>
    </submittedName>
</protein>
<keyword evidence="4 6" id="KW-0472">Membrane</keyword>
<dbReference type="Proteomes" id="UP000008782">
    <property type="component" value="Unassembled WGS sequence"/>
</dbReference>
<gene>
    <name evidence="9" type="ORF">GLRG_04098</name>
</gene>
<evidence type="ECO:0000256" key="2">
    <source>
        <dbReference type="ARBA" id="ARBA00022692"/>
    </source>
</evidence>
<feature type="transmembrane region" description="Helical" evidence="6">
    <location>
        <begin position="205"/>
        <end position="224"/>
    </location>
</feature>
<dbReference type="EMBL" id="GG697343">
    <property type="protein sequence ID" value="EFQ28954.1"/>
    <property type="molecule type" value="Genomic_DNA"/>
</dbReference>
<evidence type="ECO:0000256" key="3">
    <source>
        <dbReference type="ARBA" id="ARBA00022989"/>
    </source>
</evidence>
<feature type="transmembrane region" description="Helical" evidence="6">
    <location>
        <begin position="103"/>
        <end position="122"/>
    </location>
</feature>
<name>E3QDL6_COLGM</name>
<comment type="subcellular location">
    <subcellularLocation>
        <location evidence="1">Membrane</location>
        <topology evidence="1">Multi-pass membrane protein</topology>
    </subcellularLocation>
</comment>
<feature type="chain" id="PRO_5012067754" evidence="7">
    <location>
        <begin position="16"/>
        <end position="264"/>
    </location>
</feature>
<evidence type="ECO:0000256" key="6">
    <source>
        <dbReference type="SAM" id="Phobius"/>
    </source>
</evidence>
<reference evidence="10" key="1">
    <citation type="journal article" date="2012" name="Nat. Genet.">
        <title>Lifestyle transitions in plant pathogenic Colletotrichum fungi deciphered by genome and transcriptome analyses.</title>
        <authorList>
            <person name="O'Connell R.J."/>
            <person name="Thon M.R."/>
            <person name="Hacquard S."/>
            <person name="Amyotte S.G."/>
            <person name="Kleemann J."/>
            <person name="Torres M.F."/>
            <person name="Damm U."/>
            <person name="Buiate E.A."/>
            <person name="Epstein L."/>
            <person name="Alkan N."/>
            <person name="Altmueller J."/>
            <person name="Alvarado-Balderrama L."/>
            <person name="Bauser C.A."/>
            <person name="Becker C."/>
            <person name="Birren B.W."/>
            <person name="Chen Z."/>
            <person name="Choi J."/>
            <person name="Crouch J.A."/>
            <person name="Duvick J.P."/>
            <person name="Farman M.A."/>
            <person name="Gan P."/>
            <person name="Heiman D."/>
            <person name="Henrissat B."/>
            <person name="Howard R.J."/>
            <person name="Kabbage M."/>
            <person name="Koch C."/>
            <person name="Kracher B."/>
            <person name="Kubo Y."/>
            <person name="Law A.D."/>
            <person name="Lebrun M.-H."/>
            <person name="Lee Y.-H."/>
            <person name="Miyara I."/>
            <person name="Moore N."/>
            <person name="Neumann U."/>
            <person name="Nordstroem K."/>
            <person name="Panaccione D.G."/>
            <person name="Panstruga R."/>
            <person name="Place M."/>
            <person name="Proctor R.H."/>
            <person name="Prusky D."/>
            <person name="Rech G."/>
            <person name="Reinhardt R."/>
            <person name="Rollins J.A."/>
            <person name="Rounsley S."/>
            <person name="Schardl C.L."/>
            <person name="Schwartz D.C."/>
            <person name="Shenoy N."/>
            <person name="Shirasu K."/>
            <person name="Sikhakolli U.R."/>
            <person name="Stueber K."/>
            <person name="Sukno S.A."/>
            <person name="Sweigard J.A."/>
            <person name="Takano Y."/>
            <person name="Takahara H."/>
            <person name="Trail F."/>
            <person name="van der Does H.C."/>
            <person name="Voll L.M."/>
            <person name="Will I."/>
            <person name="Young S."/>
            <person name="Zeng Q."/>
            <person name="Zhang J."/>
            <person name="Zhou S."/>
            <person name="Dickman M.B."/>
            <person name="Schulze-Lefert P."/>
            <person name="Ver Loren van Themaat E."/>
            <person name="Ma L.-J."/>
            <person name="Vaillancourt L.J."/>
        </authorList>
    </citation>
    <scope>NUCLEOTIDE SEQUENCE [LARGE SCALE GENOMIC DNA]</scope>
    <source>
        <strain evidence="10">M1.001 / M2 / FGSC 10212</strain>
    </source>
</reference>
<dbReference type="OrthoDB" id="5329176at2759"/>
<evidence type="ECO:0000256" key="7">
    <source>
        <dbReference type="SAM" id="SignalP"/>
    </source>
</evidence>
<dbReference type="AlphaFoldDB" id="E3QDL6"/>